<dbReference type="PROSITE" id="PS00678">
    <property type="entry name" value="WD_REPEATS_1"/>
    <property type="match status" value="2"/>
</dbReference>
<dbReference type="Gene3D" id="2.130.10.10">
    <property type="entry name" value="YVTN repeat-like/Quinoprotein amine dehydrogenase"/>
    <property type="match status" value="2"/>
</dbReference>
<evidence type="ECO:0000313" key="4">
    <source>
        <dbReference type="EMBL" id="KAB5588449.1"/>
    </source>
</evidence>
<dbReference type="InterPro" id="IPR015943">
    <property type="entry name" value="WD40/YVTN_repeat-like_dom_sf"/>
</dbReference>
<feature type="repeat" description="WD" evidence="3">
    <location>
        <begin position="76"/>
        <end position="117"/>
    </location>
</feature>
<dbReference type="SUPFAM" id="SSF50978">
    <property type="entry name" value="WD40 repeat-like"/>
    <property type="match status" value="1"/>
</dbReference>
<protein>
    <submittedName>
        <fullName evidence="4">Uncharacterized protein</fullName>
    </submittedName>
</protein>
<evidence type="ECO:0000313" key="5">
    <source>
        <dbReference type="Proteomes" id="UP000383932"/>
    </source>
</evidence>
<keyword evidence="1 3" id="KW-0853">WD repeat</keyword>
<dbReference type="InterPro" id="IPR036322">
    <property type="entry name" value="WD40_repeat_dom_sf"/>
</dbReference>
<name>A0A5N5Q9Z5_9AGAM</name>
<keyword evidence="2" id="KW-0677">Repeat</keyword>
<dbReference type="Proteomes" id="UP000383932">
    <property type="component" value="Unassembled WGS sequence"/>
</dbReference>
<comment type="caution">
    <text evidence="4">The sequence shown here is derived from an EMBL/GenBank/DDBJ whole genome shotgun (WGS) entry which is preliminary data.</text>
</comment>
<dbReference type="AlphaFoldDB" id="A0A5N5Q9Z5"/>
<dbReference type="PROSITE" id="PS50294">
    <property type="entry name" value="WD_REPEATS_REGION"/>
    <property type="match status" value="4"/>
</dbReference>
<dbReference type="InterPro" id="IPR019775">
    <property type="entry name" value="WD40_repeat_CS"/>
</dbReference>
<dbReference type="Pfam" id="PF00400">
    <property type="entry name" value="WD40"/>
    <property type="match status" value="4"/>
</dbReference>
<dbReference type="InterPro" id="IPR050349">
    <property type="entry name" value="WD_LIS1/nudF_dynein_reg"/>
</dbReference>
<accession>A0A5N5Q9Z5</accession>
<dbReference type="PRINTS" id="PR00320">
    <property type="entry name" value="GPROTEINBRPT"/>
</dbReference>
<evidence type="ECO:0000256" key="3">
    <source>
        <dbReference type="PROSITE-ProRule" id="PRU00221"/>
    </source>
</evidence>
<dbReference type="PROSITE" id="PS50082">
    <property type="entry name" value="WD_REPEATS_2"/>
    <property type="match status" value="4"/>
</dbReference>
<keyword evidence="5" id="KW-1185">Reference proteome</keyword>
<dbReference type="InterPro" id="IPR020472">
    <property type="entry name" value="WD40_PAC1"/>
</dbReference>
<reference evidence="4 5" key="1">
    <citation type="journal article" date="2019" name="Fungal Biol. Biotechnol.">
        <title>Draft genome sequence of fastidious pathogen Ceratobasidium theobromae, which causes vascular-streak dieback in Theobroma cacao.</title>
        <authorList>
            <person name="Ali S.S."/>
            <person name="Asman A."/>
            <person name="Shao J."/>
            <person name="Firmansyah A.P."/>
            <person name="Susilo A.W."/>
            <person name="Rosmana A."/>
            <person name="McMahon P."/>
            <person name="Junaid M."/>
            <person name="Guest D."/>
            <person name="Kheng T.Y."/>
            <person name="Meinhardt L.W."/>
            <person name="Bailey B.A."/>
        </authorList>
    </citation>
    <scope>NUCLEOTIDE SEQUENCE [LARGE SCALE GENOMIC DNA]</scope>
    <source>
        <strain evidence="4 5">CT2</strain>
    </source>
</reference>
<feature type="repeat" description="WD" evidence="3">
    <location>
        <begin position="1"/>
        <end position="31"/>
    </location>
</feature>
<proteinExistence type="predicted"/>
<feature type="repeat" description="WD" evidence="3">
    <location>
        <begin position="33"/>
        <end position="74"/>
    </location>
</feature>
<evidence type="ECO:0000256" key="1">
    <source>
        <dbReference type="ARBA" id="ARBA00022574"/>
    </source>
</evidence>
<gene>
    <name evidence="4" type="ORF">CTheo_8107</name>
</gene>
<evidence type="ECO:0000256" key="2">
    <source>
        <dbReference type="ARBA" id="ARBA00022737"/>
    </source>
</evidence>
<dbReference type="OrthoDB" id="6262491at2759"/>
<feature type="repeat" description="WD" evidence="3">
    <location>
        <begin position="119"/>
        <end position="153"/>
    </location>
</feature>
<dbReference type="InterPro" id="IPR001680">
    <property type="entry name" value="WD40_rpt"/>
</dbReference>
<dbReference type="SMART" id="SM00320">
    <property type="entry name" value="WD40"/>
    <property type="match status" value="3"/>
</dbReference>
<sequence length="247" mass="26857">MFSSDGSRIVSGSNDCTIRIWNTADGTLTTDPFEGHTQSVISVSFSPNDTLVASGSNDHTVRLWNTSDGTLATPPLQGHTDEVNAVAFSPDGARVISGSADRTVRLWNSSDGTQIGSPFEGHTDSIWSVAFSPDNASAVSGSTDSTIRVWDTRFDSPPDAISKSFTTPSPDFLVSKFARNPFGRWSIKEDGWVTDSNQCLLFWIPLETHRSLLTPYCSLIIGRFGTIEVDLSAVLFGNCWQDCYISE</sequence>
<dbReference type="PANTHER" id="PTHR44129">
    <property type="entry name" value="WD REPEAT-CONTAINING PROTEIN POP1"/>
    <property type="match status" value="1"/>
</dbReference>
<dbReference type="EMBL" id="SSOP01000451">
    <property type="protein sequence ID" value="KAB5588449.1"/>
    <property type="molecule type" value="Genomic_DNA"/>
</dbReference>
<dbReference type="CDD" id="cd00200">
    <property type="entry name" value="WD40"/>
    <property type="match status" value="1"/>
</dbReference>
<organism evidence="4 5">
    <name type="scientific">Ceratobasidium theobromae</name>
    <dbReference type="NCBI Taxonomy" id="1582974"/>
    <lineage>
        <taxon>Eukaryota</taxon>
        <taxon>Fungi</taxon>
        <taxon>Dikarya</taxon>
        <taxon>Basidiomycota</taxon>
        <taxon>Agaricomycotina</taxon>
        <taxon>Agaricomycetes</taxon>
        <taxon>Cantharellales</taxon>
        <taxon>Ceratobasidiaceae</taxon>
        <taxon>Ceratobasidium</taxon>
    </lineage>
</organism>